<comment type="caution">
    <text evidence="1">The sequence shown here is derived from an EMBL/GenBank/DDBJ whole genome shotgun (WGS) entry which is preliminary data.</text>
</comment>
<protein>
    <submittedName>
        <fullName evidence="1">Uncharacterized protein</fullName>
    </submittedName>
</protein>
<dbReference type="EMBL" id="MNAD01000587">
    <property type="protein sequence ID" value="OJT11713.1"/>
    <property type="molecule type" value="Genomic_DNA"/>
</dbReference>
<name>A0A1M2VVU4_TRAPU</name>
<gene>
    <name evidence="1" type="ORF">TRAPUB_11775</name>
</gene>
<organism evidence="1 2">
    <name type="scientific">Trametes pubescens</name>
    <name type="common">White-rot fungus</name>
    <dbReference type="NCBI Taxonomy" id="154538"/>
    <lineage>
        <taxon>Eukaryota</taxon>
        <taxon>Fungi</taxon>
        <taxon>Dikarya</taxon>
        <taxon>Basidiomycota</taxon>
        <taxon>Agaricomycotina</taxon>
        <taxon>Agaricomycetes</taxon>
        <taxon>Polyporales</taxon>
        <taxon>Polyporaceae</taxon>
        <taxon>Trametes</taxon>
    </lineage>
</organism>
<reference evidence="1 2" key="1">
    <citation type="submission" date="2016-10" db="EMBL/GenBank/DDBJ databases">
        <title>Genome sequence of the basidiomycete white-rot fungus Trametes pubescens.</title>
        <authorList>
            <person name="Makela M.R."/>
            <person name="Granchi Z."/>
            <person name="Peng M."/>
            <person name="De Vries R.P."/>
            <person name="Grigoriev I."/>
            <person name="Riley R."/>
            <person name="Hilden K."/>
        </authorList>
    </citation>
    <scope>NUCLEOTIDE SEQUENCE [LARGE SCALE GENOMIC DNA]</scope>
    <source>
        <strain evidence="1 2">FBCC735</strain>
    </source>
</reference>
<dbReference type="AlphaFoldDB" id="A0A1M2VVU4"/>
<evidence type="ECO:0000313" key="1">
    <source>
        <dbReference type="EMBL" id="OJT11713.1"/>
    </source>
</evidence>
<sequence length="75" mass="8144">MLFPASAREAGSYELDGSVESVGVWNAILLTAAGRPARERVRPPSSDPRAFRVASSEFTYTVRGRQIGRESGCWG</sequence>
<accession>A0A1M2VVU4</accession>
<dbReference type="Proteomes" id="UP000184267">
    <property type="component" value="Unassembled WGS sequence"/>
</dbReference>
<evidence type="ECO:0000313" key="2">
    <source>
        <dbReference type="Proteomes" id="UP000184267"/>
    </source>
</evidence>
<proteinExistence type="predicted"/>
<keyword evidence="2" id="KW-1185">Reference proteome</keyword>